<comment type="caution">
    <text evidence="1">The sequence shown here is derived from an EMBL/GenBank/DDBJ whole genome shotgun (WGS) entry which is preliminary data.</text>
</comment>
<proteinExistence type="predicted"/>
<keyword evidence="2" id="KW-1185">Reference proteome</keyword>
<dbReference type="InterPro" id="IPR013784">
    <property type="entry name" value="Carb-bd-like_fold"/>
</dbReference>
<evidence type="ECO:0000313" key="1">
    <source>
        <dbReference type="EMBL" id="MFD2066888.1"/>
    </source>
</evidence>
<dbReference type="SUPFAM" id="SSF49452">
    <property type="entry name" value="Starch-binding domain-like"/>
    <property type="match status" value="1"/>
</dbReference>
<dbReference type="RefSeq" id="WP_229961545.1">
    <property type="nucleotide sequence ID" value="NZ_JAJJWI010000013.1"/>
</dbReference>
<evidence type="ECO:0000313" key="2">
    <source>
        <dbReference type="Proteomes" id="UP001597369"/>
    </source>
</evidence>
<protein>
    <submittedName>
        <fullName evidence="1">Carboxypeptidase regulatory-like domain-containing protein</fullName>
    </submittedName>
</protein>
<dbReference type="Gene3D" id="2.60.40.1120">
    <property type="entry name" value="Carboxypeptidase-like, regulatory domain"/>
    <property type="match status" value="1"/>
</dbReference>
<dbReference type="Pfam" id="PF13620">
    <property type="entry name" value="CarboxypepD_reg"/>
    <property type="match status" value="1"/>
</dbReference>
<dbReference type="Proteomes" id="UP001597369">
    <property type="component" value="Unassembled WGS sequence"/>
</dbReference>
<dbReference type="EMBL" id="JBHUHV010000024">
    <property type="protein sequence ID" value="MFD2066888.1"/>
    <property type="molecule type" value="Genomic_DNA"/>
</dbReference>
<gene>
    <name evidence="1" type="ORF">ACFSKU_08325</name>
</gene>
<name>A0ABW4WW01_9BACT</name>
<accession>A0ABW4WW01</accession>
<reference evidence="2" key="1">
    <citation type="journal article" date="2019" name="Int. J. Syst. Evol. Microbiol.">
        <title>The Global Catalogue of Microorganisms (GCM) 10K type strain sequencing project: providing services to taxonomists for standard genome sequencing and annotation.</title>
        <authorList>
            <consortium name="The Broad Institute Genomics Platform"/>
            <consortium name="The Broad Institute Genome Sequencing Center for Infectious Disease"/>
            <person name="Wu L."/>
            <person name="Ma J."/>
        </authorList>
    </citation>
    <scope>NUCLEOTIDE SEQUENCE [LARGE SCALE GENOMIC DNA]</scope>
    <source>
        <strain evidence="2">JCM 16545</strain>
    </source>
</reference>
<organism evidence="1 2">
    <name type="scientific">Pontibacter silvestris</name>
    <dbReference type="NCBI Taxonomy" id="2305183"/>
    <lineage>
        <taxon>Bacteria</taxon>
        <taxon>Pseudomonadati</taxon>
        <taxon>Bacteroidota</taxon>
        <taxon>Cytophagia</taxon>
        <taxon>Cytophagales</taxon>
        <taxon>Hymenobacteraceae</taxon>
        <taxon>Pontibacter</taxon>
    </lineage>
</organism>
<sequence length="98" mass="10280">MIKSTTPATNAKGQKHFRSLAALTLIIAFYLTAFTSLAQSAATVKGTVADAATQKPLDYVSVVLLHLPDSAVVASEMTDAAGAYVFMKVKSGKYVVKA</sequence>